<feature type="region of interest" description="Disordered" evidence="1">
    <location>
        <begin position="131"/>
        <end position="152"/>
    </location>
</feature>
<dbReference type="EMBL" id="CADCVJ010000082">
    <property type="protein sequence ID" value="CAA9470235.1"/>
    <property type="molecule type" value="Genomic_DNA"/>
</dbReference>
<feature type="compositionally biased region" description="Basic and acidic residues" evidence="1">
    <location>
        <begin position="8"/>
        <end position="20"/>
    </location>
</feature>
<feature type="compositionally biased region" description="Basic residues" evidence="1">
    <location>
        <begin position="41"/>
        <end position="53"/>
    </location>
</feature>
<evidence type="ECO:0000256" key="1">
    <source>
        <dbReference type="SAM" id="MobiDB-lite"/>
    </source>
</evidence>
<name>A0A6J4RKN4_9ACTN</name>
<reference evidence="2" key="1">
    <citation type="submission" date="2020-02" db="EMBL/GenBank/DDBJ databases">
        <authorList>
            <person name="Meier V. D."/>
        </authorList>
    </citation>
    <scope>NUCLEOTIDE SEQUENCE</scope>
    <source>
        <strain evidence="2">AVDCRST_MAG38</strain>
    </source>
</reference>
<gene>
    <name evidence="2" type="ORF">AVDCRST_MAG38-1240</name>
</gene>
<sequence>ASGSSARHPLDTDSGWRRDGLGGAGRHHAGQALATGGACGRRTHRRQSQRRIRGTAVPGDGSRGSRFSRCRIDSRKAAAAGGKASILAIRARLRTRGNRGRDMLVGYDLCHLPRAIGGDLQVAVASNARSRLRSQGTASRGAPTCRRSAGAM</sequence>
<proteinExistence type="predicted"/>
<accession>A0A6J4RKN4</accession>
<organism evidence="2">
    <name type="scientific">uncultured Solirubrobacteraceae bacterium</name>
    <dbReference type="NCBI Taxonomy" id="1162706"/>
    <lineage>
        <taxon>Bacteria</taxon>
        <taxon>Bacillati</taxon>
        <taxon>Actinomycetota</taxon>
        <taxon>Thermoleophilia</taxon>
        <taxon>Solirubrobacterales</taxon>
        <taxon>Solirubrobacteraceae</taxon>
        <taxon>environmental samples</taxon>
    </lineage>
</organism>
<feature type="non-terminal residue" evidence="2">
    <location>
        <position position="152"/>
    </location>
</feature>
<feature type="region of interest" description="Disordered" evidence="1">
    <location>
        <begin position="1"/>
        <end position="70"/>
    </location>
</feature>
<evidence type="ECO:0000313" key="2">
    <source>
        <dbReference type="EMBL" id="CAA9470235.1"/>
    </source>
</evidence>
<feature type="non-terminal residue" evidence="2">
    <location>
        <position position="1"/>
    </location>
</feature>
<protein>
    <submittedName>
        <fullName evidence="2">Uncharacterized protein</fullName>
    </submittedName>
</protein>
<dbReference type="AlphaFoldDB" id="A0A6J4RKN4"/>